<comment type="subcellular location">
    <subcellularLocation>
        <location evidence="1">Cytoplasm</location>
        <location evidence="1">Cytoskeleton</location>
    </subcellularLocation>
</comment>
<comment type="similarity">
    <text evidence="2">Belongs to the nudE family.</text>
</comment>
<dbReference type="PANTHER" id="PTHR10921:SF1">
    <property type="entry name" value="NUCLEAR DISTRIBUTION PROTEIN NUDE HOMOLOG"/>
    <property type="match status" value="1"/>
</dbReference>
<feature type="compositionally biased region" description="Low complexity" evidence="8">
    <location>
        <begin position="451"/>
        <end position="471"/>
    </location>
</feature>
<evidence type="ECO:0000256" key="4">
    <source>
        <dbReference type="ARBA" id="ARBA00022701"/>
    </source>
</evidence>
<evidence type="ECO:0000256" key="7">
    <source>
        <dbReference type="SAM" id="Coils"/>
    </source>
</evidence>
<dbReference type="GO" id="GO:0007059">
    <property type="term" value="P:chromosome segregation"/>
    <property type="evidence" value="ECO:0007669"/>
    <property type="project" value="TreeGrafter"/>
</dbReference>
<dbReference type="GO" id="GO:0005871">
    <property type="term" value="C:kinesin complex"/>
    <property type="evidence" value="ECO:0007669"/>
    <property type="project" value="TreeGrafter"/>
</dbReference>
<evidence type="ECO:0000256" key="5">
    <source>
        <dbReference type="ARBA" id="ARBA00023054"/>
    </source>
</evidence>
<feature type="region of interest" description="Disordered" evidence="8">
    <location>
        <begin position="450"/>
        <end position="570"/>
    </location>
</feature>
<keyword evidence="4" id="KW-0493">Microtubule</keyword>
<dbReference type="GO" id="GO:0000132">
    <property type="term" value="P:establishment of mitotic spindle orientation"/>
    <property type="evidence" value="ECO:0007669"/>
    <property type="project" value="TreeGrafter"/>
</dbReference>
<feature type="coiled-coil region" evidence="7">
    <location>
        <begin position="10"/>
        <end position="62"/>
    </location>
</feature>
<dbReference type="Pfam" id="PF04880">
    <property type="entry name" value="NUDE_C"/>
    <property type="match status" value="1"/>
</dbReference>
<dbReference type="GO" id="GO:0000776">
    <property type="term" value="C:kinetochore"/>
    <property type="evidence" value="ECO:0007669"/>
    <property type="project" value="TreeGrafter"/>
</dbReference>
<evidence type="ECO:0000256" key="2">
    <source>
        <dbReference type="ARBA" id="ARBA00007429"/>
    </source>
</evidence>
<feature type="compositionally biased region" description="Low complexity" evidence="8">
    <location>
        <begin position="420"/>
        <end position="437"/>
    </location>
</feature>
<organism evidence="10 11">
    <name type="scientific">Trichodelitschia bisporula</name>
    <dbReference type="NCBI Taxonomy" id="703511"/>
    <lineage>
        <taxon>Eukaryota</taxon>
        <taxon>Fungi</taxon>
        <taxon>Dikarya</taxon>
        <taxon>Ascomycota</taxon>
        <taxon>Pezizomycotina</taxon>
        <taxon>Dothideomycetes</taxon>
        <taxon>Dothideomycetes incertae sedis</taxon>
        <taxon>Phaeotrichales</taxon>
        <taxon>Phaeotrichaceae</taxon>
        <taxon>Trichodelitschia</taxon>
    </lineage>
</organism>
<keyword evidence="11" id="KW-1185">Reference proteome</keyword>
<evidence type="ECO:0000256" key="6">
    <source>
        <dbReference type="ARBA" id="ARBA00023212"/>
    </source>
</evidence>
<dbReference type="GO" id="GO:0005874">
    <property type="term" value="C:microtubule"/>
    <property type="evidence" value="ECO:0007669"/>
    <property type="project" value="UniProtKB-KW"/>
</dbReference>
<gene>
    <name evidence="10" type="ORF">EJ06DRAFT_544329</name>
</gene>
<feature type="coiled-coil region" evidence="7">
    <location>
        <begin position="88"/>
        <end position="185"/>
    </location>
</feature>
<protein>
    <recommendedName>
        <fullName evidence="9">NUDE domain-containing protein</fullName>
    </recommendedName>
</protein>
<dbReference type="GO" id="GO:0047496">
    <property type="term" value="P:vesicle transport along microtubule"/>
    <property type="evidence" value="ECO:0007669"/>
    <property type="project" value="TreeGrafter"/>
</dbReference>
<dbReference type="PANTHER" id="PTHR10921">
    <property type="entry name" value="NUCLEAR DISTRIBUTION PROTEIN NUDE HOMOLOG 1"/>
    <property type="match status" value="1"/>
</dbReference>
<dbReference type="GO" id="GO:0051642">
    <property type="term" value="P:centrosome localization"/>
    <property type="evidence" value="ECO:0007669"/>
    <property type="project" value="TreeGrafter"/>
</dbReference>
<name>A0A6G1HR55_9PEZI</name>
<feature type="compositionally biased region" description="Acidic residues" evidence="8">
    <location>
        <begin position="542"/>
        <end position="559"/>
    </location>
</feature>
<dbReference type="EMBL" id="ML996701">
    <property type="protein sequence ID" value="KAF2398225.1"/>
    <property type="molecule type" value="Genomic_DNA"/>
</dbReference>
<keyword evidence="6" id="KW-0206">Cytoskeleton</keyword>
<dbReference type="AlphaFoldDB" id="A0A6G1HR55"/>
<dbReference type="InterPro" id="IPR033494">
    <property type="entry name" value="NUDE"/>
</dbReference>
<feature type="region of interest" description="Disordered" evidence="8">
    <location>
        <begin position="199"/>
        <end position="323"/>
    </location>
</feature>
<evidence type="ECO:0000256" key="1">
    <source>
        <dbReference type="ARBA" id="ARBA00004245"/>
    </source>
</evidence>
<reference evidence="10" key="1">
    <citation type="journal article" date="2020" name="Stud. Mycol.">
        <title>101 Dothideomycetes genomes: a test case for predicting lifestyles and emergence of pathogens.</title>
        <authorList>
            <person name="Haridas S."/>
            <person name="Albert R."/>
            <person name="Binder M."/>
            <person name="Bloem J."/>
            <person name="Labutti K."/>
            <person name="Salamov A."/>
            <person name="Andreopoulos B."/>
            <person name="Baker S."/>
            <person name="Barry K."/>
            <person name="Bills G."/>
            <person name="Bluhm B."/>
            <person name="Cannon C."/>
            <person name="Castanera R."/>
            <person name="Culley D."/>
            <person name="Daum C."/>
            <person name="Ezra D."/>
            <person name="Gonzalez J."/>
            <person name="Henrissat B."/>
            <person name="Kuo A."/>
            <person name="Liang C."/>
            <person name="Lipzen A."/>
            <person name="Lutzoni F."/>
            <person name="Magnuson J."/>
            <person name="Mondo S."/>
            <person name="Nolan M."/>
            <person name="Ohm R."/>
            <person name="Pangilinan J."/>
            <person name="Park H.-J."/>
            <person name="Ramirez L."/>
            <person name="Alfaro M."/>
            <person name="Sun H."/>
            <person name="Tritt A."/>
            <person name="Yoshinaga Y."/>
            <person name="Zwiers L.-H."/>
            <person name="Turgeon B."/>
            <person name="Goodwin S."/>
            <person name="Spatafora J."/>
            <person name="Crous P."/>
            <person name="Grigoriev I."/>
        </authorList>
    </citation>
    <scope>NUCLEOTIDE SEQUENCE</scope>
    <source>
        <strain evidence="10">CBS 262.69</strain>
    </source>
</reference>
<dbReference type="InterPro" id="IPR006964">
    <property type="entry name" value="NUDE_dom"/>
</dbReference>
<dbReference type="OrthoDB" id="5877028at2759"/>
<dbReference type="GO" id="GO:0008017">
    <property type="term" value="F:microtubule binding"/>
    <property type="evidence" value="ECO:0007669"/>
    <property type="project" value="InterPro"/>
</dbReference>
<keyword evidence="3" id="KW-0963">Cytoplasm</keyword>
<proteinExistence type="inferred from homology"/>
<dbReference type="Proteomes" id="UP000799640">
    <property type="component" value="Unassembled WGS sequence"/>
</dbReference>
<sequence>MDGASSPAPKGGVEEELAYYKTQYEQLELELQDFQQSSRELETELEKDIEASEKRERLLKEKVESLGFEVEEWKTKYKQSKSESNTAQNALQKEITTLREQNRNLQFKLRDIEVANDDFERQARHQTSSLEDLESKYNMTIERGVMLEEELKHGDQEREHLRIETQRLRDELSDLKIESEIIQEKLRLAEGAIARHHDRKLPPLAMNTMRPRSPLSEGSMSATTLPSPTTSSPPHPKLIAQATPPSPPLSDASAPPRVNPITPARPRGTIDSLTTPRPAQRPRHSRGPSVSMAPRPAPTTATTRPTTKRPPRPSLSAAEPLPRSGSLYQIRGLIGKMAQLEARVHTVRSKLPAPTSTPPRASPRHGPVGTAIPSSVTVRSARKRTSGSTASSVAEYPTSSLPVSRLSLGVGARSAPTDPGSISRPSSRASVASSAGGATLSGVPLSGSMGGAASVGSQFARPPSRTSRPPSGLGQYSAIPSASAIPDHPRRPRSSISGSFKAMHGESGIAPPSSILRTSTPGPRMHGYSHSQSASVGGGEEGVGEGDVGEAEWGWDWEWDSSAGEWDSDA</sequence>
<dbReference type="Gene3D" id="6.10.250.1080">
    <property type="match status" value="1"/>
</dbReference>
<feature type="region of interest" description="Disordered" evidence="8">
    <location>
        <begin position="349"/>
        <end position="437"/>
    </location>
</feature>
<keyword evidence="5 7" id="KW-0175">Coiled coil</keyword>
<evidence type="ECO:0000256" key="3">
    <source>
        <dbReference type="ARBA" id="ARBA00022490"/>
    </source>
</evidence>
<evidence type="ECO:0000256" key="8">
    <source>
        <dbReference type="SAM" id="MobiDB-lite"/>
    </source>
</evidence>
<evidence type="ECO:0000313" key="10">
    <source>
        <dbReference type="EMBL" id="KAF2398225.1"/>
    </source>
</evidence>
<evidence type="ECO:0000259" key="9">
    <source>
        <dbReference type="Pfam" id="PF04880"/>
    </source>
</evidence>
<dbReference type="GO" id="GO:0007020">
    <property type="term" value="P:microtubule nucleation"/>
    <property type="evidence" value="ECO:0007669"/>
    <property type="project" value="TreeGrafter"/>
</dbReference>
<feature type="compositionally biased region" description="Polar residues" evidence="8">
    <location>
        <begin position="386"/>
        <end position="402"/>
    </location>
</feature>
<accession>A0A6G1HR55</accession>
<evidence type="ECO:0000313" key="11">
    <source>
        <dbReference type="Proteomes" id="UP000799640"/>
    </source>
</evidence>
<feature type="domain" description="NUDE" evidence="9">
    <location>
        <begin position="129"/>
        <end position="270"/>
    </location>
</feature>
<feature type="compositionally biased region" description="Low complexity" evidence="8">
    <location>
        <begin position="219"/>
        <end position="230"/>
    </location>
</feature>